<proteinExistence type="predicted"/>
<reference evidence="2 3" key="1">
    <citation type="submission" date="2019-03" db="EMBL/GenBank/DDBJ databases">
        <title>Single cell metagenomics reveals metabolic interactions within the superorganism composed of flagellate Streblomastix strix and complex community of Bacteroidetes bacteria on its surface.</title>
        <authorList>
            <person name="Treitli S.C."/>
            <person name="Kolisko M."/>
            <person name="Husnik F."/>
            <person name="Keeling P."/>
            <person name="Hampl V."/>
        </authorList>
    </citation>
    <scope>NUCLEOTIDE SEQUENCE [LARGE SCALE GENOMIC DNA]</scope>
    <source>
        <strain evidence="2">ST1C</strain>
    </source>
</reference>
<comment type="caution">
    <text evidence="2">The sequence shown here is derived from an EMBL/GenBank/DDBJ whole genome shotgun (WGS) entry which is preliminary data.</text>
</comment>
<dbReference type="EMBL" id="SNRW01036745">
    <property type="protein sequence ID" value="KAA6354187.1"/>
    <property type="molecule type" value="Genomic_DNA"/>
</dbReference>
<feature type="compositionally biased region" description="Acidic residues" evidence="1">
    <location>
        <begin position="155"/>
        <end position="171"/>
    </location>
</feature>
<feature type="non-terminal residue" evidence="2">
    <location>
        <position position="1"/>
    </location>
</feature>
<feature type="compositionally biased region" description="Low complexity" evidence="1">
    <location>
        <begin position="172"/>
        <end position="186"/>
    </location>
</feature>
<accession>A0A5J4T7F2</accession>
<organism evidence="2 3">
    <name type="scientific">Streblomastix strix</name>
    <dbReference type="NCBI Taxonomy" id="222440"/>
    <lineage>
        <taxon>Eukaryota</taxon>
        <taxon>Metamonada</taxon>
        <taxon>Preaxostyla</taxon>
        <taxon>Oxymonadida</taxon>
        <taxon>Streblomastigidae</taxon>
        <taxon>Streblomastix</taxon>
    </lineage>
</organism>
<name>A0A5J4T7F2_9EUKA</name>
<evidence type="ECO:0000256" key="1">
    <source>
        <dbReference type="SAM" id="MobiDB-lite"/>
    </source>
</evidence>
<dbReference type="AlphaFoldDB" id="A0A5J4T7F2"/>
<gene>
    <name evidence="2" type="ORF">EZS28_050286</name>
</gene>
<feature type="region of interest" description="Disordered" evidence="1">
    <location>
        <begin position="155"/>
        <end position="214"/>
    </location>
</feature>
<protein>
    <submittedName>
        <fullName evidence="2">Uncharacterized protein</fullName>
    </submittedName>
</protein>
<evidence type="ECO:0000313" key="3">
    <source>
        <dbReference type="Proteomes" id="UP000324800"/>
    </source>
</evidence>
<evidence type="ECO:0000313" key="2">
    <source>
        <dbReference type="EMBL" id="KAA6354187.1"/>
    </source>
</evidence>
<feature type="compositionally biased region" description="Basic and acidic residues" evidence="1">
    <location>
        <begin position="199"/>
        <end position="214"/>
    </location>
</feature>
<dbReference type="Proteomes" id="UP000324800">
    <property type="component" value="Unassembled WGS sequence"/>
</dbReference>
<sequence>LPLPEDVNKEVLQYLKYHDDYNEIEYLAECPENHNVILSDSFEKELFKEFDEYHTLQYLRLTILLLQLGSNINKKKVALSVKDKVIRLTIEEYVDQLDDENNWDEDEIQEIKCKSRQAVQLIKSIEEEIEQEGEFEEINGIQFHSNEDIEVNQDNQYEEIEQEEDDDDEQQEQQQGQEQNQQDLNNIQEIEDEQNSNYDEEKGGNENDFEQKFE</sequence>